<reference evidence="1 2" key="1">
    <citation type="submission" date="2018-09" db="EMBL/GenBank/DDBJ databases">
        <authorList>
            <person name="Zack K."/>
            <person name="Stoner T.H."/>
            <person name="Garlena R.A."/>
            <person name="Russell D.A."/>
            <person name="Pope W.H."/>
            <person name="Jacobs-Sera D."/>
            <person name="Hatfull G.F."/>
        </authorList>
    </citation>
    <scope>NUCLEOTIDE SEQUENCE [LARGE SCALE GENOMIC DNA]</scope>
</reference>
<proteinExistence type="predicted"/>
<sequence length="153" mass="16687">MLGLSAQAIAYGGTDHPWDPSDLLRCINYCEVRGLSTAALQARMAGRSIQWDRLLPEWDHLAELLRHEIDTRADRTAPRTYAEMKRILNEGTACTACDSTGRGEECVKCKGTGRRSGGRCRAPGCYRGAGFCPTCNGAGYTTTEKANLNHGPH</sequence>
<dbReference type="EMBL" id="MH910037">
    <property type="protein sequence ID" value="AYR01036.1"/>
    <property type="molecule type" value="Genomic_DNA"/>
</dbReference>
<dbReference type="Proteomes" id="UP000279087">
    <property type="component" value="Segment"/>
</dbReference>
<gene>
    <name evidence="1" type="primary">67</name>
    <name evidence="1" type="ORF">PBI_ISOLDE_67</name>
</gene>
<dbReference type="GeneID" id="77932033"/>
<dbReference type="RefSeq" id="YP_010656156.1">
    <property type="nucleotide sequence ID" value="NC_070835.1"/>
</dbReference>
<evidence type="ECO:0000313" key="2">
    <source>
        <dbReference type="Proteomes" id="UP000279087"/>
    </source>
</evidence>
<accession>A0A3G3M3P0</accession>
<dbReference type="KEGG" id="vg:77932033"/>
<organism evidence="1 2">
    <name type="scientific">Arthrobacter phage Isolde</name>
    <dbReference type="NCBI Taxonomy" id="2419610"/>
    <lineage>
        <taxon>Viruses</taxon>
        <taxon>Duplodnaviria</taxon>
        <taxon>Heunggongvirae</taxon>
        <taxon>Uroviricota</taxon>
        <taxon>Caudoviricetes</taxon>
        <taxon>Isoldevirus</taxon>
        <taxon>Isoldevirus isolde</taxon>
    </lineage>
</organism>
<evidence type="ECO:0000313" key="1">
    <source>
        <dbReference type="EMBL" id="AYR01036.1"/>
    </source>
</evidence>
<protein>
    <submittedName>
        <fullName evidence="1">Uncharacterized protein</fullName>
    </submittedName>
</protein>
<keyword evidence="2" id="KW-1185">Reference proteome</keyword>
<name>A0A3G3M3P0_9CAUD</name>